<feature type="region of interest" description="Disordered" evidence="1">
    <location>
        <begin position="548"/>
        <end position="569"/>
    </location>
</feature>
<proteinExistence type="predicted"/>
<keyword evidence="3" id="KW-1185">Reference proteome</keyword>
<dbReference type="OrthoDB" id="537650at2759"/>
<evidence type="ECO:0000313" key="2">
    <source>
        <dbReference type="EMBL" id="KAG2431026.1"/>
    </source>
</evidence>
<gene>
    <name evidence="2" type="ORF">HYH02_013458</name>
</gene>
<protein>
    <submittedName>
        <fullName evidence="2">Uncharacterized protein</fullName>
    </submittedName>
</protein>
<dbReference type="EMBL" id="JAEHOD010000075">
    <property type="protein sequence ID" value="KAG2431026.1"/>
    <property type="molecule type" value="Genomic_DNA"/>
</dbReference>
<sequence length="673" mass="74262">MRCRRASEKHIISALPALVVSALIKTGRSYTLRNVVPAVLAEVLRSQPPDHPLQGIKVLQLNGLDVRREAGAAVLLYDLLRLVVRWAATAGVPVKAAAWREALEVLADDTGSPGMCMRAGSALVAVLHGFEAPVLVLLDELQALLQPTVPRGGEQPLGVEGAGYIRDNVLRAILVDSPPSMLLAVTGSSMALVWTALGAMPVNGVAPLYQVHQVDLPSKSPPGAMERLLEHSLQRWRLQQHRKQVLRLLERAGDSPALFMTMVDRWDAAARPKNTDAFADAYIRSKLFREAQKEWMLGLAHWTDADRGRLLDMADPLIGADFEQDGIVDPSLWRFLRPNLKKTYSGRYYLADFTQRQLLRAVIDRGGKLRKSWTGLVGPGLTLAQLDFGWLLLHLGEVADYLLGLRRRPDINPDRIRGVKRLGKLLQDLATKAEEKLPPGDSVADRWEALNAFKQVLDSPYNAGSRRWYQDEGRGRKLKSHRDLLVFFLRMCRNVLAHLRPSDRRKRVAVNTVMALPALLDMPVLELAEQVRSGMSRLAPVTIKDAAAAADAEDEEWEEFEEGEDEDEYEEELEEDEWEELEAWGGGEKGSGRGGRAGGAATVCAIFGGRSANRSGCQISSSPWPPLSAPTLGRRSGPVAIRRTATAGVLLRANAHIHRVRVTAAYQAPPLIM</sequence>
<dbReference type="AlphaFoldDB" id="A0A835SSG6"/>
<name>A0A835SSG6_9CHLO</name>
<accession>A0A835SSG6</accession>
<feature type="compositionally biased region" description="Acidic residues" evidence="1">
    <location>
        <begin position="551"/>
        <end position="569"/>
    </location>
</feature>
<evidence type="ECO:0000256" key="1">
    <source>
        <dbReference type="SAM" id="MobiDB-lite"/>
    </source>
</evidence>
<dbReference type="Proteomes" id="UP000613740">
    <property type="component" value="Unassembled WGS sequence"/>
</dbReference>
<comment type="caution">
    <text evidence="2">The sequence shown here is derived from an EMBL/GenBank/DDBJ whole genome shotgun (WGS) entry which is preliminary data.</text>
</comment>
<evidence type="ECO:0000313" key="3">
    <source>
        <dbReference type="Proteomes" id="UP000613740"/>
    </source>
</evidence>
<reference evidence="2" key="1">
    <citation type="journal article" date="2020" name="bioRxiv">
        <title>Comparative genomics of Chlamydomonas.</title>
        <authorList>
            <person name="Craig R.J."/>
            <person name="Hasan A.R."/>
            <person name="Ness R.W."/>
            <person name="Keightley P.D."/>
        </authorList>
    </citation>
    <scope>NUCLEOTIDE SEQUENCE</scope>
    <source>
        <strain evidence="2">CCAP 11/173</strain>
    </source>
</reference>
<organism evidence="2 3">
    <name type="scientific">Chlamydomonas schloesseri</name>
    <dbReference type="NCBI Taxonomy" id="2026947"/>
    <lineage>
        <taxon>Eukaryota</taxon>
        <taxon>Viridiplantae</taxon>
        <taxon>Chlorophyta</taxon>
        <taxon>core chlorophytes</taxon>
        <taxon>Chlorophyceae</taxon>
        <taxon>CS clade</taxon>
        <taxon>Chlamydomonadales</taxon>
        <taxon>Chlamydomonadaceae</taxon>
        <taxon>Chlamydomonas</taxon>
    </lineage>
</organism>